<sequence length="52" mass="5620">MMPRGTQVSDTMATKLERRLTILLFGSKGKGARGLKDSHAHTAVPEAVLRGK</sequence>
<keyword evidence="3" id="KW-1185">Reference proteome</keyword>
<comment type="caution">
    <text evidence="2">The sequence shown here is derived from an EMBL/GenBank/DDBJ whole genome shotgun (WGS) entry which is preliminary data.</text>
</comment>
<dbReference type="EMBL" id="DUZY01000003">
    <property type="protein sequence ID" value="DAD32779.1"/>
    <property type="molecule type" value="Genomic_DNA"/>
</dbReference>
<evidence type="ECO:0000313" key="3">
    <source>
        <dbReference type="Proteomes" id="UP000607653"/>
    </source>
</evidence>
<dbReference type="Proteomes" id="UP000607653">
    <property type="component" value="Unassembled WGS sequence"/>
</dbReference>
<protein>
    <submittedName>
        <fullName evidence="2">Uncharacterized protein</fullName>
    </submittedName>
</protein>
<reference evidence="2 3" key="1">
    <citation type="journal article" date="2020" name="Mol. Biol. Evol.">
        <title>Distinct Expression and Methylation Patterns for Genes with Different Fates following a Single Whole-Genome Duplication in Flowering Plants.</title>
        <authorList>
            <person name="Shi T."/>
            <person name="Rahmani R.S."/>
            <person name="Gugger P.F."/>
            <person name="Wang M."/>
            <person name="Li H."/>
            <person name="Zhang Y."/>
            <person name="Li Z."/>
            <person name="Wang Q."/>
            <person name="Van de Peer Y."/>
            <person name="Marchal K."/>
            <person name="Chen J."/>
        </authorList>
    </citation>
    <scope>NUCLEOTIDE SEQUENCE [LARGE SCALE GENOMIC DNA]</scope>
    <source>
        <tissue evidence="2">Leaf</tissue>
    </source>
</reference>
<proteinExistence type="predicted"/>
<dbReference type="AlphaFoldDB" id="A0A822YN90"/>
<name>A0A822YN90_NELNU</name>
<gene>
    <name evidence="2" type="ORF">HUJ06_011630</name>
</gene>
<evidence type="ECO:0000313" key="2">
    <source>
        <dbReference type="EMBL" id="DAD32779.1"/>
    </source>
</evidence>
<accession>A0A822YN90</accession>
<feature type="region of interest" description="Disordered" evidence="1">
    <location>
        <begin position="30"/>
        <end position="52"/>
    </location>
</feature>
<evidence type="ECO:0000256" key="1">
    <source>
        <dbReference type="SAM" id="MobiDB-lite"/>
    </source>
</evidence>
<organism evidence="2 3">
    <name type="scientific">Nelumbo nucifera</name>
    <name type="common">Sacred lotus</name>
    <dbReference type="NCBI Taxonomy" id="4432"/>
    <lineage>
        <taxon>Eukaryota</taxon>
        <taxon>Viridiplantae</taxon>
        <taxon>Streptophyta</taxon>
        <taxon>Embryophyta</taxon>
        <taxon>Tracheophyta</taxon>
        <taxon>Spermatophyta</taxon>
        <taxon>Magnoliopsida</taxon>
        <taxon>Proteales</taxon>
        <taxon>Nelumbonaceae</taxon>
        <taxon>Nelumbo</taxon>
    </lineage>
</organism>